<dbReference type="Proteomes" id="UP001183388">
    <property type="component" value="Unassembled WGS sequence"/>
</dbReference>
<dbReference type="PANTHER" id="PTHR33867:SF1">
    <property type="entry name" value="RIBOSOME MATURATION FACTOR RIMP"/>
    <property type="match status" value="1"/>
</dbReference>
<accession>A0ABU2LGC4</accession>
<dbReference type="InterPro" id="IPR028989">
    <property type="entry name" value="RimP_N"/>
</dbReference>
<evidence type="ECO:0000313" key="6">
    <source>
        <dbReference type="EMBL" id="MDT0310208.1"/>
    </source>
</evidence>
<evidence type="ECO:0000256" key="1">
    <source>
        <dbReference type="ARBA" id="ARBA00022490"/>
    </source>
</evidence>
<organism evidence="6 7">
    <name type="scientific">Streptomyces boetiae</name>
    <dbReference type="NCBI Taxonomy" id="3075541"/>
    <lineage>
        <taxon>Bacteria</taxon>
        <taxon>Bacillati</taxon>
        <taxon>Actinomycetota</taxon>
        <taxon>Actinomycetes</taxon>
        <taxon>Kitasatosporales</taxon>
        <taxon>Streptomycetaceae</taxon>
        <taxon>Streptomyces</taxon>
    </lineage>
</organism>
<proteinExistence type="inferred from homology"/>
<dbReference type="InterPro" id="IPR028998">
    <property type="entry name" value="RimP_C"/>
</dbReference>
<gene>
    <name evidence="3 6" type="primary">rimP</name>
    <name evidence="6" type="ORF">RM780_25120</name>
</gene>
<dbReference type="Pfam" id="PF02576">
    <property type="entry name" value="RimP_N"/>
    <property type="match status" value="1"/>
</dbReference>
<comment type="subcellular location">
    <subcellularLocation>
        <location evidence="3">Cytoplasm</location>
    </subcellularLocation>
</comment>
<evidence type="ECO:0000256" key="3">
    <source>
        <dbReference type="HAMAP-Rule" id="MF_01077"/>
    </source>
</evidence>
<dbReference type="Pfam" id="PF17384">
    <property type="entry name" value="DUF150_C"/>
    <property type="match status" value="1"/>
</dbReference>
<keyword evidence="7" id="KW-1185">Reference proteome</keyword>
<reference evidence="7" key="1">
    <citation type="submission" date="2023-07" db="EMBL/GenBank/DDBJ databases">
        <title>30 novel species of actinomycetes from the DSMZ collection.</title>
        <authorList>
            <person name="Nouioui I."/>
        </authorList>
    </citation>
    <scope>NUCLEOTIDE SEQUENCE [LARGE SCALE GENOMIC DNA]</scope>
    <source>
        <strain evidence="7">DSM 44917</strain>
    </source>
</reference>
<comment type="caution">
    <text evidence="6">The sequence shown here is derived from an EMBL/GenBank/DDBJ whole genome shotgun (WGS) entry which is preliminary data.</text>
</comment>
<feature type="domain" description="Ribosome maturation factor RimP C-terminal" evidence="5">
    <location>
        <begin position="88"/>
        <end position="155"/>
    </location>
</feature>
<dbReference type="Gene3D" id="3.30.300.70">
    <property type="entry name" value="RimP-like superfamily, N-terminal"/>
    <property type="match status" value="1"/>
</dbReference>
<comment type="function">
    <text evidence="3">Required for maturation of 30S ribosomal subunits.</text>
</comment>
<dbReference type="SUPFAM" id="SSF75420">
    <property type="entry name" value="YhbC-like, N-terminal domain"/>
    <property type="match status" value="1"/>
</dbReference>
<keyword evidence="1 3" id="KW-0963">Cytoplasm</keyword>
<name>A0ABU2LGC4_9ACTN</name>
<dbReference type="InterPro" id="IPR003728">
    <property type="entry name" value="Ribosome_maturation_RimP"/>
</dbReference>
<dbReference type="InterPro" id="IPR035956">
    <property type="entry name" value="RimP_N_sf"/>
</dbReference>
<dbReference type="RefSeq" id="WP_311633179.1">
    <property type="nucleotide sequence ID" value="NZ_JAVREN010000060.1"/>
</dbReference>
<protein>
    <recommendedName>
        <fullName evidence="3">Ribosome maturation factor RimP</fullName>
    </recommendedName>
</protein>
<evidence type="ECO:0000256" key="2">
    <source>
        <dbReference type="ARBA" id="ARBA00022517"/>
    </source>
</evidence>
<dbReference type="PANTHER" id="PTHR33867">
    <property type="entry name" value="RIBOSOME MATURATION FACTOR RIMP"/>
    <property type="match status" value="1"/>
</dbReference>
<evidence type="ECO:0000313" key="7">
    <source>
        <dbReference type="Proteomes" id="UP001183388"/>
    </source>
</evidence>
<comment type="similarity">
    <text evidence="3">Belongs to the RimP family.</text>
</comment>
<dbReference type="EMBL" id="JAVREN010000060">
    <property type="protein sequence ID" value="MDT0310208.1"/>
    <property type="molecule type" value="Genomic_DNA"/>
</dbReference>
<evidence type="ECO:0000259" key="5">
    <source>
        <dbReference type="Pfam" id="PF17384"/>
    </source>
</evidence>
<dbReference type="HAMAP" id="MF_01077">
    <property type="entry name" value="RimP"/>
    <property type="match status" value="1"/>
</dbReference>
<evidence type="ECO:0000259" key="4">
    <source>
        <dbReference type="Pfam" id="PF02576"/>
    </source>
</evidence>
<feature type="domain" description="Ribosome maturation factor RimP N-terminal" evidence="4">
    <location>
        <begin position="12"/>
        <end position="85"/>
    </location>
</feature>
<sequence>MSTTQIDRLRELLEPLAAGRGMDLEDVSVTPAGRRRVLRVVVDADGGVGLEACAELSRSVSAALDQADAMGGAPYTLEVTSPGAERALTEHRHYRRSVGRLLRLRLREGGELTARLTGVDDKGLDLSVPGEKGRGPTARRVAFEDVAAARVEVEFSRRPAADAGDESAKEA</sequence>
<keyword evidence="2 3" id="KW-0690">Ribosome biogenesis</keyword>
<dbReference type="NCBIfam" id="NF000930">
    <property type="entry name" value="PRK00092.2-2"/>
    <property type="match status" value="1"/>
</dbReference>